<evidence type="ECO:0000259" key="5">
    <source>
        <dbReference type="SMART" id="SM00642"/>
    </source>
</evidence>
<dbReference type="AlphaFoldDB" id="A0A0H2M8U7"/>
<dbReference type="InterPro" id="IPR040784">
    <property type="entry name" value="GlgX_C"/>
</dbReference>
<dbReference type="Proteomes" id="UP000035170">
    <property type="component" value="Unassembled WGS sequence"/>
</dbReference>
<comment type="caution">
    <text evidence="6">The sequence shown here is derived from an EMBL/GenBank/DDBJ whole genome shotgun (WGS) entry which is preliminary data.</text>
</comment>
<dbReference type="CDD" id="cd02856">
    <property type="entry name" value="E_set_GDE_Isoamylase_N"/>
    <property type="match status" value="1"/>
</dbReference>
<dbReference type="InterPro" id="IPR014756">
    <property type="entry name" value="Ig_E-set"/>
</dbReference>
<dbReference type="Gene3D" id="2.60.40.10">
    <property type="entry name" value="Immunoglobulins"/>
    <property type="match status" value="1"/>
</dbReference>
<keyword evidence="7" id="KW-1185">Reference proteome</keyword>
<organism evidence="6 7">
    <name type="scientific">Variovorax paradoxus</name>
    <dbReference type="NCBI Taxonomy" id="34073"/>
    <lineage>
        <taxon>Bacteria</taxon>
        <taxon>Pseudomonadati</taxon>
        <taxon>Pseudomonadota</taxon>
        <taxon>Betaproteobacteria</taxon>
        <taxon>Burkholderiales</taxon>
        <taxon>Comamonadaceae</taxon>
        <taxon>Variovorax</taxon>
    </lineage>
</organism>
<dbReference type="RefSeq" id="WP_047784223.1">
    <property type="nucleotide sequence ID" value="NZ_JZWI01000008.1"/>
</dbReference>
<dbReference type="InterPro" id="IPR006047">
    <property type="entry name" value="GH13_cat_dom"/>
</dbReference>
<dbReference type="Pfam" id="PF02922">
    <property type="entry name" value="CBM_48"/>
    <property type="match status" value="1"/>
</dbReference>
<protein>
    <submittedName>
        <fullName evidence="6">Glycogen debranching enzyme</fullName>
        <ecNumber evidence="6">3.2.1.-</ecNumber>
    </submittedName>
</protein>
<dbReference type="SUPFAM" id="SSF51011">
    <property type="entry name" value="Glycosyl hydrolase domain"/>
    <property type="match status" value="1"/>
</dbReference>
<evidence type="ECO:0000313" key="7">
    <source>
        <dbReference type="Proteomes" id="UP000035170"/>
    </source>
</evidence>
<dbReference type="EMBL" id="JZWI01000008">
    <property type="protein sequence ID" value="KLN57122.1"/>
    <property type="molecule type" value="Genomic_DNA"/>
</dbReference>
<dbReference type="InterPro" id="IPR004193">
    <property type="entry name" value="Glyco_hydro_13_N"/>
</dbReference>
<evidence type="ECO:0000313" key="6">
    <source>
        <dbReference type="EMBL" id="KLN57122.1"/>
    </source>
</evidence>
<feature type="compositionally biased region" description="Basic and acidic residues" evidence="4">
    <location>
        <begin position="475"/>
        <end position="484"/>
    </location>
</feature>
<dbReference type="InterPro" id="IPR017853">
    <property type="entry name" value="GH"/>
</dbReference>
<dbReference type="CDD" id="cd11326">
    <property type="entry name" value="AmyAc_Glg_debranch"/>
    <property type="match status" value="1"/>
</dbReference>
<name>A0A0H2M8U7_VARPD</name>
<reference evidence="6 7" key="1">
    <citation type="submission" date="2015-03" db="EMBL/GenBank/DDBJ databases">
        <title>Genome sequence of Variovorax paradoxus TBEA6.</title>
        <authorList>
            <person name="Poehlein A."/>
            <person name="Schuldes J."/>
            <person name="Wuebbeler J.H."/>
            <person name="Hiessl S."/>
            <person name="Steinbuechel A."/>
            <person name="Daniel R."/>
        </authorList>
    </citation>
    <scope>NUCLEOTIDE SEQUENCE [LARGE SCALE GENOMIC DNA]</scope>
    <source>
        <strain evidence="6 7">TBEA6</strain>
    </source>
</reference>
<evidence type="ECO:0000256" key="2">
    <source>
        <dbReference type="ARBA" id="ARBA00022801"/>
    </source>
</evidence>
<evidence type="ECO:0000256" key="3">
    <source>
        <dbReference type="ARBA" id="ARBA00023295"/>
    </source>
</evidence>
<dbReference type="PANTHER" id="PTHR43002">
    <property type="entry name" value="GLYCOGEN DEBRANCHING ENZYME"/>
    <property type="match status" value="1"/>
</dbReference>
<dbReference type="NCBIfam" id="TIGR02100">
    <property type="entry name" value="glgX_debranch"/>
    <property type="match status" value="1"/>
</dbReference>
<dbReference type="InterPro" id="IPR013783">
    <property type="entry name" value="Ig-like_fold"/>
</dbReference>
<dbReference type="InterPro" id="IPR011837">
    <property type="entry name" value="Glycogen_debranch_GlgX"/>
</dbReference>
<dbReference type="SUPFAM" id="SSF81296">
    <property type="entry name" value="E set domains"/>
    <property type="match status" value="1"/>
</dbReference>
<feature type="domain" description="Glycosyl hydrolase family 13 catalytic" evidence="5">
    <location>
        <begin position="155"/>
        <end position="578"/>
    </location>
</feature>
<dbReference type="SUPFAM" id="SSF51445">
    <property type="entry name" value="(Trans)glycosidases"/>
    <property type="match status" value="1"/>
</dbReference>
<evidence type="ECO:0000256" key="1">
    <source>
        <dbReference type="ARBA" id="ARBA00008061"/>
    </source>
</evidence>
<dbReference type="Gene3D" id="3.20.20.80">
    <property type="entry name" value="Glycosidases"/>
    <property type="match status" value="1"/>
</dbReference>
<gene>
    <name evidence="6" type="primary">glgX1</name>
    <name evidence="6" type="ORF">VPARA_18300</name>
</gene>
<sequence length="693" mass="74961">MLSPGSPFPLGATLSPNGVNFALVAPNAEAVELCLFDGTGQHEQQRIRLPAFTDGVWHGLLPSGRAGLVYGFRVHGPWAPHAGQRFNPARLLLDPYAREIVGRYDGSDLFLGHDPANPAQRNARDNGAVALKGRVAAAGGSSAAPGHARIPAGERVLYELHVRGQTRLHPGVPAALRGTYAGLAESVVLDHLQGLGVTTLSLMPVQHRADEQRLLAMDLSNYWGYNTIGWFAPEARYWSGRAGTTPASEFRALADAVHARGMELVIDVVYNHSAETDEFGPTLSLRGIDNALYYHLRADDRALYANWTGCGNCLNLAEPRVLQLVMDSLRHWACELGVDGFRFDLAPVLGRGANGIFDSRAPFFAAIAQDPVLSRTLLIAEPWDIGPGGYRLGEFPPGWLEWNDRYRDTQRGLWLRQGREGAAGLGDFAHRFTASSAQFAHQGRAPTASVNFITAHDGFTLHDLLSYEERHNLANGENNRDGHAHNLSNNCGVEGPTDDPAVQAERGRLQRALIAALLLSQGTPMLLAGDELGHSQQGNNNAYCQDNETTWLAWIGAHDPASEAARLSAFVARLVALRREAPVLRSTRWWPAQPPEGAPDIHWLRPDGQPMQEADWHGGTALAILFEAAAADAGAWLVLVNAGPAAVSFALPAGSWQWRLATDDPAPDAAAALQQPHAGTVEVPHSSIRIARR</sequence>
<feature type="region of interest" description="Disordered" evidence="4">
    <location>
        <begin position="475"/>
        <end position="501"/>
    </location>
</feature>
<dbReference type="GO" id="GO:0004135">
    <property type="term" value="F:amylo-alpha-1,6-glucosidase activity"/>
    <property type="evidence" value="ECO:0007669"/>
    <property type="project" value="InterPro"/>
</dbReference>
<proteinExistence type="inferred from homology"/>
<keyword evidence="3 6" id="KW-0326">Glycosidase</keyword>
<dbReference type="PATRIC" id="fig|34073.19.peg.1877"/>
<dbReference type="Gene3D" id="2.60.40.1180">
    <property type="entry name" value="Golgi alpha-mannosidase II"/>
    <property type="match status" value="1"/>
</dbReference>
<evidence type="ECO:0000256" key="4">
    <source>
        <dbReference type="SAM" id="MobiDB-lite"/>
    </source>
</evidence>
<dbReference type="SMART" id="SM00642">
    <property type="entry name" value="Aamy"/>
    <property type="match status" value="1"/>
</dbReference>
<dbReference type="GO" id="GO:0005980">
    <property type="term" value="P:glycogen catabolic process"/>
    <property type="evidence" value="ECO:0007669"/>
    <property type="project" value="InterPro"/>
</dbReference>
<comment type="similarity">
    <text evidence="1">Belongs to the glycosyl hydrolase 13 family.</text>
</comment>
<dbReference type="Pfam" id="PF18390">
    <property type="entry name" value="GlgX_C"/>
    <property type="match status" value="1"/>
</dbReference>
<dbReference type="Pfam" id="PF00128">
    <property type="entry name" value="Alpha-amylase"/>
    <property type="match status" value="1"/>
</dbReference>
<dbReference type="InterPro" id="IPR013780">
    <property type="entry name" value="Glyco_hydro_b"/>
</dbReference>
<accession>A0A0H2M8U7</accession>
<dbReference type="InterPro" id="IPR044505">
    <property type="entry name" value="GlgX_Isoamylase_N_E_set"/>
</dbReference>
<dbReference type="EC" id="3.2.1.-" evidence="6"/>
<keyword evidence="2 6" id="KW-0378">Hydrolase</keyword>